<dbReference type="PROSITE" id="PS00211">
    <property type="entry name" value="ABC_TRANSPORTER_1"/>
    <property type="match status" value="1"/>
</dbReference>
<sequence length="292" mass="31707">MSSRPRSTGRCCWGSSWWPWCWSCRRALSARWAGSSIADPGAAEMSLLLAQGLRKSFGETRAVNGVDFRVEPEELISLVGSNGAGKTTLVNLLSGLLRPDAGQIAFDGADITALSVGARIRAGIARSFQLVNLFDQLNVLDNVRLAIFSRDGVTRQPLRLAERDTRARNEAMEILGEFGLESKWDTPAAGLAQGERKLLDVAVAYALRPKLILLDEPTSGVGTREKGVIMEAIASVVRERFLAAVIVEHDMDVVFTYSDRIVMMHQGAVLAEGTPDQIRADERVSAVLLGKG</sequence>
<dbReference type="InterPro" id="IPR003593">
    <property type="entry name" value="AAA+_ATPase"/>
</dbReference>
<dbReference type="PROSITE" id="PS50893">
    <property type="entry name" value="ABC_TRANSPORTER_2"/>
    <property type="match status" value="1"/>
</dbReference>
<dbReference type="Proteomes" id="UP000315217">
    <property type="component" value="Unassembled WGS sequence"/>
</dbReference>
<dbReference type="SUPFAM" id="SSF52540">
    <property type="entry name" value="P-loop containing nucleoside triphosphate hydrolases"/>
    <property type="match status" value="1"/>
</dbReference>
<dbReference type="CDD" id="cd03219">
    <property type="entry name" value="ABC_Mj1267_LivG_branched"/>
    <property type="match status" value="1"/>
</dbReference>
<dbReference type="EMBL" id="VBAI01000016">
    <property type="protein sequence ID" value="TMJ12720.1"/>
    <property type="molecule type" value="Genomic_DNA"/>
</dbReference>
<dbReference type="EMBL" id="VBAJ01000156">
    <property type="protein sequence ID" value="TMJ07710.1"/>
    <property type="molecule type" value="Genomic_DNA"/>
</dbReference>
<evidence type="ECO:0000313" key="7">
    <source>
        <dbReference type="Proteomes" id="UP000315217"/>
    </source>
</evidence>
<dbReference type="AlphaFoldDB" id="A0A537LI98"/>
<keyword evidence="1" id="KW-0813">Transport</keyword>
<comment type="caution">
    <text evidence="5">The sequence shown here is derived from an EMBL/GenBank/DDBJ whole genome shotgun (WGS) entry which is preliminary data.</text>
</comment>
<dbReference type="InterPro" id="IPR051120">
    <property type="entry name" value="ABC_AA/LPS_Transport"/>
</dbReference>
<gene>
    <name evidence="6" type="ORF">E6G98_02330</name>
    <name evidence="5" type="ORF">E6G99_05970</name>
</gene>
<reference evidence="7 8" key="1">
    <citation type="journal article" date="2019" name="Nat. Microbiol.">
        <title>Mediterranean grassland soil C-N compound turnover is dependent on rainfall and depth, and is mediated by genomically divergent microorganisms.</title>
        <authorList>
            <person name="Diamond S."/>
            <person name="Andeer P.F."/>
            <person name="Li Z."/>
            <person name="Crits-Christoph A."/>
            <person name="Burstein D."/>
            <person name="Anantharaman K."/>
            <person name="Lane K.R."/>
            <person name="Thomas B.C."/>
            <person name="Pan C."/>
            <person name="Northen T.R."/>
            <person name="Banfield J.F."/>
        </authorList>
    </citation>
    <scope>NUCLEOTIDE SEQUENCE [LARGE SCALE GENOMIC DNA]</scope>
    <source>
        <strain evidence="6">NP_1</strain>
        <strain evidence="5">NP_2</strain>
    </source>
</reference>
<evidence type="ECO:0000256" key="2">
    <source>
        <dbReference type="ARBA" id="ARBA00022741"/>
    </source>
</evidence>
<name>A0A537LI98_9BACT</name>
<protein>
    <submittedName>
        <fullName evidence="5">ABC transporter ATP-binding protein</fullName>
    </submittedName>
</protein>
<evidence type="ECO:0000259" key="4">
    <source>
        <dbReference type="PROSITE" id="PS50893"/>
    </source>
</evidence>
<dbReference type="Proteomes" id="UP000318661">
    <property type="component" value="Unassembled WGS sequence"/>
</dbReference>
<dbReference type="GO" id="GO:0016887">
    <property type="term" value="F:ATP hydrolysis activity"/>
    <property type="evidence" value="ECO:0007669"/>
    <property type="project" value="InterPro"/>
</dbReference>
<dbReference type="InterPro" id="IPR003439">
    <property type="entry name" value="ABC_transporter-like_ATP-bd"/>
</dbReference>
<evidence type="ECO:0000256" key="1">
    <source>
        <dbReference type="ARBA" id="ARBA00022448"/>
    </source>
</evidence>
<keyword evidence="3 5" id="KW-0067">ATP-binding</keyword>
<proteinExistence type="predicted"/>
<evidence type="ECO:0000256" key="3">
    <source>
        <dbReference type="ARBA" id="ARBA00022840"/>
    </source>
</evidence>
<evidence type="ECO:0000313" key="5">
    <source>
        <dbReference type="EMBL" id="TMJ07710.1"/>
    </source>
</evidence>
<evidence type="ECO:0000313" key="6">
    <source>
        <dbReference type="EMBL" id="TMJ12720.1"/>
    </source>
</evidence>
<dbReference type="InterPro" id="IPR017871">
    <property type="entry name" value="ABC_transporter-like_CS"/>
</dbReference>
<dbReference type="Gene3D" id="3.40.50.300">
    <property type="entry name" value="P-loop containing nucleotide triphosphate hydrolases"/>
    <property type="match status" value="1"/>
</dbReference>
<dbReference type="SMART" id="SM00382">
    <property type="entry name" value="AAA"/>
    <property type="match status" value="1"/>
</dbReference>
<keyword evidence="2" id="KW-0547">Nucleotide-binding</keyword>
<dbReference type="PANTHER" id="PTHR45772">
    <property type="entry name" value="CONSERVED COMPONENT OF ABC TRANSPORTER FOR NATURAL AMINO ACIDS-RELATED"/>
    <property type="match status" value="1"/>
</dbReference>
<dbReference type="Pfam" id="PF00005">
    <property type="entry name" value="ABC_tran"/>
    <property type="match status" value="1"/>
</dbReference>
<evidence type="ECO:0000313" key="8">
    <source>
        <dbReference type="Proteomes" id="UP000318661"/>
    </source>
</evidence>
<dbReference type="PANTHER" id="PTHR45772:SF3">
    <property type="entry name" value="ABC TRANSPORTER ATP-BINDING PROTEIN"/>
    <property type="match status" value="1"/>
</dbReference>
<accession>A0A537LI98</accession>
<dbReference type="InterPro" id="IPR027417">
    <property type="entry name" value="P-loop_NTPase"/>
</dbReference>
<feature type="domain" description="ABC transporter" evidence="4">
    <location>
        <begin position="48"/>
        <end position="291"/>
    </location>
</feature>
<dbReference type="GO" id="GO:0005524">
    <property type="term" value="F:ATP binding"/>
    <property type="evidence" value="ECO:0007669"/>
    <property type="project" value="UniProtKB-KW"/>
</dbReference>
<organism evidence="5 8">
    <name type="scientific">Candidatus Segetimicrobium genomatis</name>
    <dbReference type="NCBI Taxonomy" id="2569760"/>
    <lineage>
        <taxon>Bacteria</taxon>
        <taxon>Bacillati</taxon>
        <taxon>Candidatus Sysuimicrobiota</taxon>
        <taxon>Candidatus Sysuimicrobiia</taxon>
        <taxon>Candidatus Sysuimicrobiales</taxon>
        <taxon>Candidatus Segetimicrobiaceae</taxon>
        <taxon>Candidatus Segetimicrobium</taxon>
    </lineage>
</organism>
<dbReference type="GO" id="GO:0005886">
    <property type="term" value="C:plasma membrane"/>
    <property type="evidence" value="ECO:0007669"/>
    <property type="project" value="TreeGrafter"/>
</dbReference>